<reference evidence="1 2" key="1">
    <citation type="submission" date="2021-05" db="EMBL/GenBank/DDBJ databases">
        <title>Complete genome of Nocardioides aquaticus KCTC 9944T isolated from meromictic and hypersaline Ekho Lake, Antarctica.</title>
        <authorList>
            <person name="Hwang K."/>
            <person name="Kim K.M."/>
            <person name="Choe H."/>
        </authorList>
    </citation>
    <scope>NUCLEOTIDE SEQUENCE [LARGE SCALE GENOMIC DNA]</scope>
    <source>
        <strain evidence="1 2">KCTC 9944</strain>
    </source>
</reference>
<dbReference type="InterPro" id="IPR046702">
    <property type="entry name" value="DUF6572"/>
</dbReference>
<gene>
    <name evidence="1" type="ORF">ENKNEFLB_00449</name>
</gene>
<evidence type="ECO:0000313" key="2">
    <source>
        <dbReference type="Proteomes" id="UP000679307"/>
    </source>
</evidence>
<accession>A0ABX8EG76</accession>
<dbReference type="EMBL" id="CP075371">
    <property type="protein sequence ID" value="QVT78077.1"/>
    <property type="molecule type" value="Genomic_DNA"/>
</dbReference>
<keyword evidence="2" id="KW-1185">Reference proteome</keyword>
<dbReference type="RefSeq" id="WP_214057709.1">
    <property type="nucleotide sequence ID" value="NZ_BAAAHS010000037.1"/>
</dbReference>
<sequence>MAGLDDPATVDLVTQDADGDVALILVHAEPWSADGHDVTRLREKLNNYATYALDGQLVDTYPEASGARVRIQVDSVEEPTGDVAELLATARRGLAKHSIDLTTNIITI</sequence>
<protein>
    <submittedName>
        <fullName evidence="1">Uncharacterized protein</fullName>
    </submittedName>
</protein>
<evidence type="ECO:0000313" key="1">
    <source>
        <dbReference type="EMBL" id="QVT78077.1"/>
    </source>
</evidence>
<proteinExistence type="predicted"/>
<name>A0ABX8EG76_9ACTN</name>
<organism evidence="1 2">
    <name type="scientific">Nocardioides aquaticus</name>
    <dbReference type="NCBI Taxonomy" id="160826"/>
    <lineage>
        <taxon>Bacteria</taxon>
        <taxon>Bacillati</taxon>
        <taxon>Actinomycetota</taxon>
        <taxon>Actinomycetes</taxon>
        <taxon>Propionibacteriales</taxon>
        <taxon>Nocardioidaceae</taxon>
        <taxon>Nocardioides</taxon>
    </lineage>
</organism>
<dbReference type="Proteomes" id="UP000679307">
    <property type="component" value="Chromosome"/>
</dbReference>
<dbReference type="Pfam" id="PF20212">
    <property type="entry name" value="DUF6572"/>
    <property type="match status" value="1"/>
</dbReference>